<protein>
    <submittedName>
        <fullName evidence="2">Uncharacterized protein</fullName>
    </submittedName>
</protein>
<proteinExistence type="predicted"/>
<evidence type="ECO:0000256" key="1">
    <source>
        <dbReference type="SAM" id="Phobius"/>
    </source>
</evidence>
<dbReference type="EMBL" id="JAERKB010000007">
    <property type="protein sequence ID" value="MBS0969325.1"/>
    <property type="molecule type" value="Genomic_DNA"/>
</dbReference>
<sequence>MFIAYFLRGFGWTLGRLFAFVFAHLSGVVIMIVMFGILALLRGRR</sequence>
<evidence type="ECO:0000313" key="3">
    <source>
        <dbReference type="Proteomes" id="UP000680634"/>
    </source>
</evidence>
<dbReference type="Proteomes" id="UP000680634">
    <property type="component" value="Unassembled WGS sequence"/>
</dbReference>
<comment type="caution">
    <text evidence="2">The sequence shown here is derived from an EMBL/GenBank/DDBJ whole genome shotgun (WGS) entry which is preliminary data.</text>
</comment>
<accession>A0ABS5JHB1</accession>
<keyword evidence="1" id="KW-0812">Transmembrane</keyword>
<reference evidence="2 3" key="1">
    <citation type="submission" date="2020-12" db="EMBL/GenBank/DDBJ databases">
        <authorList>
            <person name="Mcmullen J.G."/>
        </authorList>
    </citation>
    <scope>NUCLEOTIDE SEQUENCE [LARGE SCALE GENOMIC DNA]</scope>
    <source>
        <strain evidence="2 3">JGM97</strain>
    </source>
</reference>
<reference evidence="3" key="2">
    <citation type="submission" date="2023-07" db="EMBL/GenBank/DDBJ databases">
        <title>Genome-inferred correspondence between phylogeny and metabolic traits in the wild Drosophila gut microbiome.</title>
        <authorList>
            <person name="Bueno E."/>
            <person name="Blow F."/>
            <person name="Douglas A.E."/>
        </authorList>
    </citation>
    <scope>NUCLEOTIDE SEQUENCE [LARGE SCALE GENOMIC DNA]</scope>
    <source>
        <strain evidence="3">JGM97</strain>
    </source>
</reference>
<gene>
    <name evidence="2" type="ORF">JK232_10505</name>
</gene>
<keyword evidence="3" id="KW-1185">Reference proteome</keyword>
<dbReference type="RefSeq" id="WP_165698508.1">
    <property type="nucleotide sequence ID" value="NZ_FQXW01000007.1"/>
</dbReference>
<evidence type="ECO:0000313" key="2">
    <source>
        <dbReference type="EMBL" id="MBS0969325.1"/>
    </source>
</evidence>
<name>A0ABS5JHB1_9GAMM</name>
<keyword evidence="1" id="KW-0472">Membrane</keyword>
<organism evidence="2 3">
    <name type="scientific">Nissabacter archeti</name>
    <dbReference type="NCBI Taxonomy" id="1917880"/>
    <lineage>
        <taxon>Bacteria</taxon>
        <taxon>Pseudomonadati</taxon>
        <taxon>Pseudomonadota</taxon>
        <taxon>Gammaproteobacteria</taxon>
        <taxon>Enterobacterales</taxon>
        <taxon>Yersiniaceae</taxon>
        <taxon>Nissabacter</taxon>
    </lineage>
</organism>
<feature type="transmembrane region" description="Helical" evidence="1">
    <location>
        <begin position="17"/>
        <end position="41"/>
    </location>
</feature>
<keyword evidence="1" id="KW-1133">Transmembrane helix</keyword>